<comment type="caution">
    <text evidence="2">The sequence shown here is derived from an EMBL/GenBank/DDBJ whole genome shotgun (WGS) entry which is preliminary data.</text>
</comment>
<proteinExistence type="predicted"/>
<organism evidence="2 3">
    <name type="scientific">Candidatus Woesebacteria bacterium GW2011_GWA1_39_21</name>
    <dbReference type="NCBI Taxonomy" id="1618550"/>
    <lineage>
        <taxon>Bacteria</taxon>
        <taxon>Candidatus Woeseibacteriota</taxon>
    </lineage>
</organism>
<name>A0A0G0N405_9BACT</name>
<reference evidence="2 3" key="1">
    <citation type="journal article" date="2015" name="Nature">
        <title>rRNA introns, odd ribosomes, and small enigmatic genomes across a large radiation of phyla.</title>
        <authorList>
            <person name="Brown C.T."/>
            <person name="Hug L.A."/>
            <person name="Thomas B.C."/>
            <person name="Sharon I."/>
            <person name="Castelle C.J."/>
            <person name="Singh A."/>
            <person name="Wilkins M.J."/>
            <person name="Williams K.H."/>
            <person name="Banfield J.F."/>
        </authorList>
    </citation>
    <scope>NUCLEOTIDE SEQUENCE [LARGE SCALE GENOMIC DNA]</scope>
</reference>
<gene>
    <name evidence="2" type="ORF">UT39_C0013G0012</name>
</gene>
<sequence>MKKILYYTGFIGTATLNFWTFISSQSYYQLGVAVVFYLVLVYYAYRLFIHKKKVPVTAMLQAPAVANPNSTQSQNTTAKEKGEKQDLTVIDIDKRAFLKLIGATGISFFLLSLLNRKIGTPLLGGGTGFGVTAIENTSGQKIDPAQRQPTDSYLISEIDDGQITYYGFTNPQGEWFIMREDTENGTFRYAKGDPNFQINWENRETLNYDYYYNVFK</sequence>
<keyword evidence="1" id="KW-0812">Transmembrane</keyword>
<accession>A0A0G0N405</accession>
<keyword evidence="1" id="KW-1133">Transmembrane helix</keyword>
<feature type="transmembrane region" description="Helical" evidence="1">
    <location>
        <begin position="5"/>
        <end position="22"/>
    </location>
</feature>
<protein>
    <submittedName>
        <fullName evidence="2">Uncharacterized protein</fullName>
    </submittedName>
</protein>
<dbReference type="Proteomes" id="UP000034246">
    <property type="component" value="Unassembled WGS sequence"/>
</dbReference>
<evidence type="ECO:0000313" key="3">
    <source>
        <dbReference type="Proteomes" id="UP000034246"/>
    </source>
</evidence>
<feature type="transmembrane region" description="Helical" evidence="1">
    <location>
        <begin position="28"/>
        <end position="45"/>
    </location>
</feature>
<keyword evidence="1" id="KW-0472">Membrane</keyword>
<dbReference type="EMBL" id="LBWP01000013">
    <property type="protein sequence ID" value="KKR10949.1"/>
    <property type="molecule type" value="Genomic_DNA"/>
</dbReference>
<evidence type="ECO:0000313" key="2">
    <source>
        <dbReference type="EMBL" id="KKR10949.1"/>
    </source>
</evidence>
<evidence type="ECO:0000256" key="1">
    <source>
        <dbReference type="SAM" id="Phobius"/>
    </source>
</evidence>
<dbReference type="AlphaFoldDB" id="A0A0G0N405"/>
<feature type="transmembrane region" description="Helical" evidence="1">
    <location>
        <begin position="96"/>
        <end position="114"/>
    </location>
</feature>